<feature type="signal peptide" evidence="3">
    <location>
        <begin position="1"/>
        <end position="17"/>
    </location>
</feature>
<dbReference type="InterPro" id="IPR016140">
    <property type="entry name" value="Bifunc_inhib/LTP/seed_store"/>
</dbReference>
<comment type="similarity">
    <text evidence="1">Belongs to the plant LTP family.</text>
</comment>
<dbReference type="Gene3D" id="1.10.110.10">
    <property type="entry name" value="Plant lipid-transfer and hydrophobic proteins"/>
    <property type="match status" value="1"/>
</dbReference>
<dbReference type="Pfam" id="PF14368">
    <property type="entry name" value="LTP_2"/>
    <property type="match status" value="1"/>
</dbReference>
<keyword evidence="6" id="KW-1185">Reference proteome</keyword>
<keyword evidence="2" id="KW-1015">Disulfide bond</keyword>
<accession>A0A4D6LBW6</accession>
<reference evidence="5 6" key="1">
    <citation type="submission" date="2019-04" db="EMBL/GenBank/DDBJ databases">
        <title>An improved genome assembly and genetic linkage map for asparagus bean, Vigna unguiculata ssp. sesquipedialis.</title>
        <authorList>
            <person name="Xia Q."/>
            <person name="Zhang R."/>
            <person name="Dong Y."/>
        </authorList>
    </citation>
    <scope>NUCLEOTIDE SEQUENCE [LARGE SCALE GENOMIC DNA]</scope>
    <source>
        <tissue evidence="5">Leaf</tissue>
    </source>
</reference>
<protein>
    <recommendedName>
        <fullName evidence="4">Bifunctional inhibitor/plant lipid transfer protein/seed storage helical domain-containing protein</fullName>
    </recommendedName>
</protein>
<dbReference type="GO" id="GO:0008289">
    <property type="term" value="F:lipid binding"/>
    <property type="evidence" value="ECO:0007669"/>
    <property type="project" value="InterPro"/>
</dbReference>
<evidence type="ECO:0000313" key="5">
    <source>
        <dbReference type="EMBL" id="QCD85983.1"/>
    </source>
</evidence>
<dbReference type="AlphaFoldDB" id="A0A4D6LBW6"/>
<name>A0A4D6LBW6_VIGUN</name>
<dbReference type="EMBL" id="CP039347">
    <property type="protein sequence ID" value="QCD85983.1"/>
    <property type="molecule type" value="Genomic_DNA"/>
</dbReference>
<dbReference type="InterPro" id="IPR036312">
    <property type="entry name" value="Bifun_inhib/LTP/seed_sf"/>
</dbReference>
<organism evidence="5 6">
    <name type="scientific">Vigna unguiculata</name>
    <name type="common">Cowpea</name>
    <dbReference type="NCBI Taxonomy" id="3917"/>
    <lineage>
        <taxon>Eukaryota</taxon>
        <taxon>Viridiplantae</taxon>
        <taxon>Streptophyta</taxon>
        <taxon>Embryophyta</taxon>
        <taxon>Tracheophyta</taxon>
        <taxon>Spermatophyta</taxon>
        <taxon>Magnoliopsida</taxon>
        <taxon>eudicotyledons</taxon>
        <taxon>Gunneridae</taxon>
        <taxon>Pentapetalae</taxon>
        <taxon>rosids</taxon>
        <taxon>fabids</taxon>
        <taxon>Fabales</taxon>
        <taxon>Fabaceae</taxon>
        <taxon>Papilionoideae</taxon>
        <taxon>50 kb inversion clade</taxon>
        <taxon>NPAAA clade</taxon>
        <taxon>indigoferoid/millettioid clade</taxon>
        <taxon>Phaseoleae</taxon>
        <taxon>Vigna</taxon>
    </lineage>
</organism>
<evidence type="ECO:0000259" key="4">
    <source>
        <dbReference type="Pfam" id="PF14368"/>
    </source>
</evidence>
<dbReference type="PANTHER" id="PTHR33076">
    <property type="entry name" value="NON-SPECIFIC LIPID-TRANSFER PROTEIN 2-RELATED"/>
    <property type="match status" value="1"/>
</dbReference>
<gene>
    <name evidence="5" type="ORF">DEO72_LG3g504</name>
</gene>
<evidence type="ECO:0000256" key="1">
    <source>
        <dbReference type="ARBA" id="ARBA00009748"/>
    </source>
</evidence>
<keyword evidence="3" id="KW-0732">Signal</keyword>
<evidence type="ECO:0000256" key="3">
    <source>
        <dbReference type="SAM" id="SignalP"/>
    </source>
</evidence>
<evidence type="ECO:0000313" key="6">
    <source>
        <dbReference type="Proteomes" id="UP000501690"/>
    </source>
</evidence>
<dbReference type="Proteomes" id="UP000501690">
    <property type="component" value="Linkage Group LG3"/>
</dbReference>
<evidence type="ECO:0000256" key="2">
    <source>
        <dbReference type="ARBA" id="ARBA00023157"/>
    </source>
</evidence>
<dbReference type="GO" id="GO:0006869">
    <property type="term" value="P:lipid transport"/>
    <property type="evidence" value="ECO:0007669"/>
    <property type="project" value="InterPro"/>
</dbReference>
<dbReference type="SUPFAM" id="SSF47699">
    <property type="entry name" value="Bifunctional inhibitor/lipid-transfer protein/seed storage 2S albumin"/>
    <property type="match status" value="1"/>
</dbReference>
<sequence>MGEKKVLGFVMFVMAYGFTVTTLSYSQAPATCNGDEKLLSLCGEYLVNNKPNPSSDCCNAASDAFKRAMAIPHGQGIRDICNCLRVEGPNLNFHQDRLVSLPDVCHIKLSFSMQLCVFGS</sequence>
<proteinExistence type="inferred from homology"/>
<feature type="domain" description="Bifunctional inhibitor/plant lipid transfer protein/seed storage helical" evidence="4">
    <location>
        <begin position="20"/>
        <end position="113"/>
    </location>
</feature>
<feature type="chain" id="PRO_5020021884" description="Bifunctional inhibitor/plant lipid transfer protein/seed storage helical domain-containing protein" evidence="3">
    <location>
        <begin position="18"/>
        <end position="120"/>
    </location>
</feature>
<dbReference type="InterPro" id="IPR000528">
    <property type="entry name" value="Plant_nsLTP"/>
</dbReference>